<organism evidence="2 3">
    <name type="scientific">Paenibacillus albus</name>
    <dbReference type="NCBI Taxonomy" id="2495582"/>
    <lineage>
        <taxon>Bacteria</taxon>
        <taxon>Bacillati</taxon>
        <taxon>Bacillota</taxon>
        <taxon>Bacilli</taxon>
        <taxon>Bacillales</taxon>
        <taxon>Paenibacillaceae</taxon>
        <taxon>Paenibacillus</taxon>
    </lineage>
</organism>
<keyword evidence="1" id="KW-0812">Transmembrane</keyword>
<keyword evidence="1" id="KW-1133">Transmembrane helix</keyword>
<protein>
    <recommendedName>
        <fullName evidence="4">Lipoprotein</fullName>
    </recommendedName>
</protein>
<feature type="transmembrane region" description="Helical" evidence="1">
    <location>
        <begin position="37"/>
        <end position="56"/>
    </location>
</feature>
<feature type="transmembrane region" description="Helical" evidence="1">
    <location>
        <begin position="68"/>
        <end position="89"/>
    </location>
</feature>
<proteinExistence type="predicted"/>
<keyword evidence="1" id="KW-0472">Membrane</keyword>
<name>A0A3Q8XCD4_9BACL</name>
<reference evidence="3" key="1">
    <citation type="submission" date="2018-12" db="EMBL/GenBank/DDBJ databases">
        <title>Genome sequence of Peanibacillus sp.</title>
        <authorList>
            <person name="Subramani G."/>
            <person name="Srinivasan S."/>
            <person name="Kim M.K."/>
        </authorList>
    </citation>
    <scope>NUCLEOTIDE SEQUENCE [LARGE SCALE GENOMIC DNA]</scope>
    <source>
        <strain evidence="3">18JY67-1</strain>
    </source>
</reference>
<accession>A0A3Q8XCD4</accession>
<sequence length="103" mass="11440">MKIRALLTVILLTVIVFTLTGCVPGDGVNTAARPAGFFWGIWHGWIAPISLIIGLFKHHIRVYEAHNIGWWYDAGFYIAVISGFGGISLRRHKKNSSNKSKSC</sequence>
<gene>
    <name evidence="2" type="ORF">EJC50_22680</name>
</gene>
<dbReference type="PROSITE" id="PS51257">
    <property type="entry name" value="PROKAR_LIPOPROTEIN"/>
    <property type="match status" value="1"/>
</dbReference>
<evidence type="ECO:0000313" key="3">
    <source>
        <dbReference type="Proteomes" id="UP000272528"/>
    </source>
</evidence>
<keyword evidence="3" id="KW-1185">Reference proteome</keyword>
<dbReference type="Proteomes" id="UP000272528">
    <property type="component" value="Chromosome"/>
</dbReference>
<dbReference type="AlphaFoldDB" id="A0A3Q8XCD4"/>
<evidence type="ECO:0008006" key="4">
    <source>
        <dbReference type="Google" id="ProtNLM"/>
    </source>
</evidence>
<evidence type="ECO:0000256" key="1">
    <source>
        <dbReference type="SAM" id="Phobius"/>
    </source>
</evidence>
<dbReference type="EMBL" id="CP034437">
    <property type="protein sequence ID" value="AZN43857.1"/>
    <property type="molecule type" value="Genomic_DNA"/>
</dbReference>
<evidence type="ECO:0000313" key="2">
    <source>
        <dbReference type="EMBL" id="AZN43857.1"/>
    </source>
</evidence>
<dbReference type="OrthoDB" id="165386at2"/>
<dbReference type="KEGG" id="palb:EJC50_22680"/>